<comment type="similarity">
    <text evidence="11 12">Belongs to the TonB-dependent receptor family.</text>
</comment>
<keyword evidence="9 11" id="KW-0472">Membrane</keyword>
<evidence type="ECO:0000256" key="9">
    <source>
        <dbReference type="ARBA" id="ARBA00023136"/>
    </source>
</evidence>
<dbReference type="PANTHER" id="PTHR32552">
    <property type="entry name" value="FERRICHROME IRON RECEPTOR-RELATED"/>
    <property type="match status" value="1"/>
</dbReference>
<evidence type="ECO:0000256" key="7">
    <source>
        <dbReference type="ARBA" id="ARBA00023065"/>
    </source>
</evidence>
<evidence type="ECO:0000256" key="2">
    <source>
        <dbReference type="ARBA" id="ARBA00022448"/>
    </source>
</evidence>
<keyword evidence="3 11" id="KW-1134">Transmembrane beta strand</keyword>
<dbReference type="InterPro" id="IPR000531">
    <property type="entry name" value="Beta-barrel_TonB"/>
</dbReference>
<evidence type="ECO:0000256" key="8">
    <source>
        <dbReference type="ARBA" id="ARBA00023077"/>
    </source>
</evidence>
<evidence type="ECO:0000256" key="4">
    <source>
        <dbReference type="ARBA" id="ARBA00022496"/>
    </source>
</evidence>
<proteinExistence type="inferred from homology"/>
<evidence type="ECO:0000256" key="1">
    <source>
        <dbReference type="ARBA" id="ARBA00004571"/>
    </source>
</evidence>
<dbReference type="PANTHER" id="PTHR32552:SF81">
    <property type="entry name" value="TONB-DEPENDENT OUTER MEMBRANE RECEPTOR"/>
    <property type="match status" value="1"/>
</dbReference>
<dbReference type="PROSITE" id="PS52016">
    <property type="entry name" value="TONB_DEPENDENT_REC_3"/>
    <property type="match status" value="1"/>
</dbReference>
<dbReference type="EMBL" id="JBFRYB010000001">
    <property type="protein sequence ID" value="MEX1664695.1"/>
    <property type="molecule type" value="Genomic_DNA"/>
</dbReference>
<keyword evidence="5 11" id="KW-0812">Transmembrane</keyword>
<dbReference type="InterPro" id="IPR036942">
    <property type="entry name" value="Beta-barrel_TonB_sf"/>
</dbReference>
<keyword evidence="16" id="KW-1185">Reference proteome</keyword>
<evidence type="ECO:0000256" key="11">
    <source>
        <dbReference type="PROSITE-ProRule" id="PRU01360"/>
    </source>
</evidence>
<evidence type="ECO:0000256" key="10">
    <source>
        <dbReference type="ARBA" id="ARBA00023237"/>
    </source>
</evidence>
<feature type="domain" description="TonB-dependent receptor plug" evidence="14">
    <location>
        <begin position="47"/>
        <end position="150"/>
    </location>
</feature>
<dbReference type="InterPro" id="IPR012910">
    <property type="entry name" value="Plug_dom"/>
</dbReference>
<evidence type="ECO:0000256" key="5">
    <source>
        <dbReference type="ARBA" id="ARBA00022692"/>
    </source>
</evidence>
<protein>
    <submittedName>
        <fullName evidence="15">TonB-dependent receptor</fullName>
    </submittedName>
</protein>
<organism evidence="15 16">
    <name type="scientific">Zhongshania arctica</name>
    <dbReference type="NCBI Taxonomy" id="3238302"/>
    <lineage>
        <taxon>Bacteria</taxon>
        <taxon>Pseudomonadati</taxon>
        <taxon>Pseudomonadota</taxon>
        <taxon>Gammaproteobacteria</taxon>
        <taxon>Cellvibrionales</taxon>
        <taxon>Spongiibacteraceae</taxon>
        <taxon>Zhongshania</taxon>
    </lineage>
</organism>
<keyword evidence="4" id="KW-0410">Iron transport</keyword>
<dbReference type="Gene3D" id="2.40.170.20">
    <property type="entry name" value="TonB-dependent receptor, beta-barrel domain"/>
    <property type="match status" value="2"/>
</dbReference>
<evidence type="ECO:0000313" key="15">
    <source>
        <dbReference type="EMBL" id="MEX1664695.1"/>
    </source>
</evidence>
<evidence type="ECO:0000313" key="16">
    <source>
        <dbReference type="Proteomes" id="UP001557484"/>
    </source>
</evidence>
<evidence type="ECO:0000256" key="6">
    <source>
        <dbReference type="ARBA" id="ARBA00023004"/>
    </source>
</evidence>
<dbReference type="Proteomes" id="UP001557484">
    <property type="component" value="Unassembled WGS sequence"/>
</dbReference>
<accession>A0ABV3TSX6</accession>
<sequence>MNSKLENLKSFLPLALISILNSQQALSAGMLEEVVVTAQHRSESMGDVPVSVSAVSGDKLFEAGITKLEDLAAYVPNLKMAEGGLGTLIFIRGIGSGENQGFEQSVGTYVDGVYYGRAQLARAPFLDLAQVEVLRGPQNILYGKNSVGGAISVRTASPGQDSELLASLTVDPEYNEYTTDLVVSGPVSDSFGLRFAVRGRQSDGYMFNQITNEPEPQRDELTTRIKGVWDVNDNTTLTVKFEHGIFDVVGRQFEVISDEPSQSDIFLFTGRTYGEIVSDTNVGLPIGNTTYGLALDEHPSVRDHSPDYRTSRQEDYSNNKTYNVTGQLDWGGADGGSYNLIFAHMMYKYDELCDCDYTGADLLKAEFNEEYQQTSLEFRWLSDLGGKWEYISGAYAQYSEVDFNDSVIVPSDLAPQLINAADILELGGRGDIDPGLSNLLDPREILGVGDAGNQLVGFSAPRTFLSESIIASAFLQATWVMSDYSRLIFGGRYTWESKMGARRFDFAGPDGSILPIGEIDTVAAISFAGERHDLTGDRTEVQFAPSLKYQYYPSDEVMVYASWARGFKSGGYDARSNSSPDPGLTPLNPNVFGCTDGGVLDGCNQISLAGSFEYDREAADSIELGSKSSFLGGAAELNMALFYTNFRDLQVSIFDGTLGFNVGNAASAISYGLELDGRIALSSHWLLAAGMSIMSFEYEDHKSGTCIQGQAPDVEGSPNCDYSGKTGQFVADYSGNITLGYESELTENLLFRGNIDVIFSGSYNPSPNLDPRVEQDAYIALNGRLSVATIDNMWDLALVGKNLADERIYLYANDTPLVNTITEGISHIAVVGPRRSVSMQATYRF</sequence>
<dbReference type="Pfam" id="PF07715">
    <property type="entry name" value="Plug"/>
    <property type="match status" value="1"/>
</dbReference>
<evidence type="ECO:0000259" key="14">
    <source>
        <dbReference type="Pfam" id="PF07715"/>
    </source>
</evidence>
<keyword evidence="10 11" id="KW-0998">Cell outer membrane</keyword>
<keyword evidence="6" id="KW-0408">Iron</keyword>
<dbReference type="InterPro" id="IPR039426">
    <property type="entry name" value="TonB-dep_rcpt-like"/>
</dbReference>
<comment type="subcellular location">
    <subcellularLocation>
        <location evidence="1 11">Cell outer membrane</location>
        <topology evidence="1 11">Multi-pass membrane protein</topology>
    </subcellularLocation>
</comment>
<evidence type="ECO:0000256" key="12">
    <source>
        <dbReference type="RuleBase" id="RU003357"/>
    </source>
</evidence>
<dbReference type="SUPFAM" id="SSF56935">
    <property type="entry name" value="Porins"/>
    <property type="match status" value="1"/>
</dbReference>
<comment type="caution">
    <text evidence="15">The sequence shown here is derived from an EMBL/GenBank/DDBJ whole genome shotgun (WGS) entry which is preliminary data.</text>
</comment>
<keyword evidence="8 12" id="KW-0798">TonB box</keyword>
<keyword evidence="7" id="KW-0406">Ion transport</keyword>
<reference evidence="15 16" key="1">
    <citation type="journal article" date="2011" name="Int. J. Syst. Evol. Microbiol.">
        <title>Zhongshania antarctica gen. nov., sp. nov. and Zhongshania guokunii sp. nov., gammaproteobacteria respectively isolated from coastal attached (fast) ice and surface seawater of the Antarctic.</title>
        <authorList>
            <person name="Li H.J."/>
            <person name="Zhang X.Y."/>
            <person name="Chen C.X."/>
            <person name="Zhang Y.J."/>
            <person name="Gao Z.M."/>
            <person name="Yu Y."/>
            <person name="Chen X.L."/>
            <person name="Chen B."/>
            <person name="Zhang Y.Z."/>
        </authorList>
    </citation>
    <scope>NUCLEOTIDE SEQUENCE [LARGE SCALE GENOMIC DNA]</scope>
    <source>
        <strain evidence="15 16">R06B22</strain>
    </source>
</reference>
<dbReference type="Pfam" id="PF00593">
    <property type="entry name" value="TonB_dep_Rec_b-barrel"/>
    <property type="match status" value="1"/>
</dbReference>
<feature type="domain" description="TonB-dependent receptor-like beta-barrel" evidence="13">
    <location>
        <begin position="268"/>
        <end position="803"/>
    </location>
</feature>
<keyword evidence="15" id="KW-0675">Receptor</keyword>
<name>A0ABV3TSX6_9GAMM</name>
<evidence type="ECO:0000256" key="3">
    <source>
        <dbReference type="ARBA" id="ARBA00022452"/>
    </source>
</evidence>
<evidence type="ECO:0000259" key="13">
    <source>
        <dbReference type="Pfam" id="PF00593"/>
    </source>
</evidence>
<keyword evidence="2 11" id="KW-0813">Transport</keyword>
<gene>
    <name evidence="15" type="ORF">AB4875_04290</name>
</gene>
<dbReference type="RefSeq" id="WP_368374815.1">
    <property type="nucleotide sequence ID" value="NZ_JBFRYB010000001.1"/>
</dbReference>